<sequence>MSRIFDHSSPATEASRRLLQMRQHNRPVVDYAIEVRTAAADSRWNTPALHDAFMTGLTDPIKDQLAPLEVPWDLESLIAVSIRIDNPLRERERERWRTRD</sequence>
<gene>
    <name evidence="1" type="ORF">CesoFtcFv8_019670</name>
</gene>
<dbReference type="Proteomes" id="UP001335648">
    <property type="component" value="Unassembled WGS sequence"/>
</dbReference>
<accession>A0AAN8BEJ2</accession>
<evidence type="ECO:0008006" key="3">
    <source>
        <dbReference type="Google" id="ProtNLM"/>
    </source>
</evidence>
<reference evidence="1 2" key="1">
    <citation type="journal article" date="2023" name="Mol. Biol. Evol.">
        <title>Genomics of Secondarily Temperate Adaptation in the Only Non-Antarctic Icefish.</title>
        <authorList>
            <person name="Rivera-Colon A.G."/>
            <person name="Rayamajhi N."/>
            <person name="Minhas B.F."/>
            <person name="Madrigal G."/>
            <person name="Bilyk K.T."/>
            <person name="Yoon V."/>
            <person name="Hune M."/>
            <person name="Gregory S."/>
            <person name="Cheng C.H.C."/>
            <person name="Catchen J.M."/>
        </authorList>
    </citation>
    <scope>NUCLEOTIDE SEQUENCE [LARGE SCALE GENOMIC DNA]</scope>
    <source>
        <strain evidence="1">JC2023a</strain>
    </source>
</reference>
<evidence type="ECO:0000313" key="2">
    <source>
        <dbReference type="Proteomes" id="UP001335648"/>
    </source>
</evidence>
<protein>
    <recommendedName>
        <fullName evidence="3">Retrotransposon gag domain-containing protein</fullName>
    </recommendedName>
</protein>
<name>A0AAN8BEJ2_9TELE</name>
<dbReference type="PANTHER" id="PTHR15503:SF36">
    <property type="entry name" value="RETROTRANSPOSON GAG-LIKE PROTEIN 5"/>
    <property type="match status" value="1"/>
</dbReference>
<comment type="caution">
    <text evidence="1">The sequence shown here is derived from an EMBL/GenBank/DDBJ whole genome shotgun (WGS) entry which is preliminary data.</text>
</comment>
<organism evidence="1 2">
    <name type="scientific">Champsocephalus esox</name>
    <name type="common">pike icefish</name>
    <dbReference type="NCBI Taxonomy" id="159716"/>
    <lineage>
        <taxon>Eukaryota</taxon>
        <taxon>Metazoa</taxon>
        <taxon>Chordata</taxon>
        <taxon>Craniata</taxon>
        <taxon>Vertebrata</taxon>
        <taxon>Euteleostomi</taxon>
        <taxon>Actinopterygii</taxon>
        <taxon>Neopterygii</taxon>
        <taxon>Teleostei</taxon>
        <taxon>Neoteleostei</taxon>
        <taxon>Acanthomorphata</taxon>
        <taxon>Eupercaria</taxon>
        <taxon>Perciformes</taxon>
        <taxon>Notothenioidei</taxon>
        <taxon>Channichthyidae</taxon>
        <taxon>Champsocephalus</taxon>
    </lineage>
</organism>
<keyword evidence="2" id="KW-1185">Reference proteome</keyword>
<proteinExistence type="predicted"/>
<dbReference type="InterPro" id="IPR032567">
    <property type="entry name" value="RTL1-rel"/>
</dbReference>
<evidence type="ECO:0000313" key="1">
    <source>
        <dbReference type="EMBL" id="KAK5883332.1"/>
    </source>
</evidence>
<dbReference type="EMBL" id="JAULUE010002061">
    <property type="protein sequence ID" value="KAK5883332.1"/>
    <property type="molecule type" value="Genomic_DNA"/>
</dbReference>
<dbReference type="AlphaFoldDB" id="A0AAN8BEJ2"/>
<dbReference type="PANTHER" id="PTHR15503">
    <property type="entry name" value="LDOC1 RELATED"/>
    <property type="match status" value="1"/>
</dbReference>